<dbReference type="Proteomes" id="UP001597349">
    <property type="component" value="Unassembled WGS sequence"/>
</dbReference>
<organism evidence="1 2">
    <name type="scientific">Mesorhizobium calcicola</name>
    <dbReference type="NCBI Taxonomy" id="1300310"/>
    <lineage>
        <taxon>Bacteria</taxon>
        <taxon>Pseudomonadati</taxon>
        <taxon>Pseudomonadota</taxon>
        <taxon>Alphaproteobacteria</taxon>
        <taxon>Hyphomicrobiales</taxon>
        <taxon>Phyllobacteriaceae</taxon>
        <taxon>Mesorhizobium</taxon>
    </lineage>
</organism>
<dbReference type="EMBL" id="JBHUGY010000035">
    <property type="protein sequence ID" value="MFD2055959.1"/>
    <property type="molecule type" value="Genomic_DNA"/>
</dbReference>
<dbReference type="RefSeq" id="WP_379022693.1">
    <property type="nucleotide sequence ID" value="NZ_JBHUGY010000035.1"/>
</dbReference>
<dbReference type="SUPFAM" id="SSF51735">
    <property type="entry name" value="NAD(P)-binding Rossmann-fold domains"/>
    <property type="match status" value="1"/>
</dbReference>
<evidence type="ECO:0000313" key="2">
    <source>
        <dbReference type="Proteomes" id="UP001597349"/>
    </source>
</evidence>
<protein>
    <submittedName>
        <fullName evidence="1">Uncharacterized protein</fullName>
    </submittedName>
</protein>
<reference evidence="2" key="1">
    <citation type="journal article" date="2019" name="Int. J. Syst. Evol. Microbiol.">
        <title>The Global Catalogue of Microorganisms (GCM) 10K type strain sequencing project: providing services to taxonomists for standard genome sequencing and annotation.</title>
        <authorList>
            <consortium name="The Broad Institute Genomics Platform"/>
            <consortium name="The Broad Institute Genome Sequencing Center for Infectious Disease"/>
            <person name="Wu L."/>
            <person name="Ma J."/>
        </authorList>
    </citation>
    <scope>NUCLEOTIDE SEQUENCE [LARGE SCALE GENOMIC DNA]</scope>
    <source>
        <strain evidence="2">CGMCC 1.16226</strain>
    </source>
</reference>
<proteinExistence type="predicted"/>
<keyword evidence="2" id="KW-1185">Reference proteome</keyword>
<dbReference type="InterPro" id="IPR036291">
    <property type="entry name" value="NAD(P)-bd_dom_sf"/>
</dbReference>
<accession>A0ABW4WHS5</accession>
<name>A0ABW4WHS5_9HYPH</name>
<gene>
    <name evidence="1" type="ORF">ACFSQT_23695</name>
</gene>
<dbReference type="Gene3D" id="3.40.50.720">
    <property type="entry name" value="NAD(P)-binding Rossmann-like Domain"/>
    <property type="match status" value="1"/>
</dbReference>
<evidence type="ECO:0000313" key="1">
    <source>
        <dbReference type="EMBL" id="MFD2055959.1"/>
    </source>
</evidence>
<sequence>MTVVDIIMEPAETALLKAAKQIGCRIQPGRPMMDFQVEAMAEFFDIERKDRGHG</sequence>
<comment type="caution">
    <text evidence="1">The sequence shown here is derived from an EMBL/GenBank/DDBJ whole genome shotgun (WGS) entry which is preliminary data.</text>
</comment>